<reference evidence="1" key="1">
    <citation type="submission" date="2023-08" db="EMBL/GenBank/DDBJ databases">
        <title>Black Yeasts Isolated from many extreme environments.</title>
        <authorList>
            <person name="Coleine C."/>
            <person name="Stajich J.E."/>
            <person name="Selbmann L."/>
        </authorList>
    </citation>
    <scope>NUCLEOTIDE SEQUENCE</scope>
    <source>
        <strain evidence="1">CCFEE 5810</strain>
    </source>
</reference>
<comment type="caution">
    <text evidence="1">The sequence shown here is derived from an EMBL/GenBank/DDBJ whole genome shotgun (WGS) entry which is preliminary data.</text>
</comment>
<dbReference type="EMBL" id="JAVRQU010000018">
    <property type="protein sequence ID" value="KAK5693163.1"/>
    <property type="molecule type" value="Genomic_DNA"/>
</dbReference>
<dbReference type="Proteomes" id="UP001310594">
    <property type="component" value="Unassembled WGS sequence"/>
</dbReference>
<gene>
    <name evidence="1" type="ORF">LTR97_010639</name>
</gene>
<evidence type="ECO:0000313" key="1">
    <source>
        <dbReference type="EMBL" id="KAK5693163.1"/>
    </source>
</evidence>
<proteinExistence type="predicted"/>
<protein>
    <submittedName>
        <fullName evidence="1">Uncharacterized protein</fullName>
    </submittedName>
</protein>
<evidence type="ECO:0000313" key="2">
    <source>
        <dbReference type="Proteomes" id="UP001310594"/>
    </source>
</evidence>
<sequence length="280" mass="31646">MGSNHQDLAAIIQRYGQVANAVNQREMERLIEEVRQKWATNPPPEVEHLYKRGEGWTEEGAFALCIRDIAGLWIPDRQGQRCEAEEMDQVLLHVPVDELVNEIPAPLADPAPLDKMVEKAVLLRAQLQTQSDQSASSNTRNIELPEDFKELMSVTNGINGAGVPAVTDQTVLVHSLNNQRAGPTSLEYISDSLKRRGYVAQAGWELGSSHQHRQIYYVSCHKTNDTDDANDSWRIFDRADVNIDMYESLAHFLQHETAYVEENPGGAQRNYMVVRDCYPF</sequence>
<name>A0AAN7W3B6_9PEZI</name>
<organism evidence="1 2">
    <name type="scientific">Elasticomyces elasticus</name>
    <dbReference type="NCBI Taxonomy" id="574655"/>
    <lineage>
        <taxon>Eukaryota</taxon>
        <taxon>Fungi</taxon>
        <taxon>Dikarya</taxon>
        <taxon>Ascomycota</taxon>
        <taxon>Pezizomycotina</taxon>
        <taxon>Dothideomycetes</taxon>
        <taxon>Dothideomycetidae</taxon>
        <taxon>Mycosphaerellales</taxon>
        <taxon>Teratosphaeriaceae</taxon>
        <taxon>Elasticomyces</taxon>
    </lineage>
</organism>
<dbReference type="AlphaFoldDB" id="A0AAN7W3B6"/>
<accession>A0AAN7W3B6</accession>